<organism evidence="1 2">
    <name type="scientific">Streptomyces turgidiscabies (strain Car8)</name>
    <dbReference type="NCBI Taxonomy" id="698760"/>
    <lineage>
        <taxon>Bacteria</taxon>
        <taxon>Bacillati</taxon>
        <taxon>Actinomycetota</taxon>
        <taxon>Actinomycetes</taxon>
        <taxon>Kitasatosporales</taxon>
        <taxon>Streptomycetaceae</taxon>
        <taxon>Streptomyces</taxon>
    </lineage>
</organism>
<evidence type="ECO:0000313" key="1">
    <source>
        <dbReference type="EMBL" id="ELP66211.1"/>
    </source>
</evidence>
<name>L7F5D2_STRT8</name>
<accession>L7F5D2</accession>
<proteinExistence type="predicted"/>
<protein>
    <submittedName>
        <fullName evidence="1">Uncharacterized protein</fullName>
    </submittedName>
</protein>
<dbReference type="AlphaFoldDB" id="L7F5D2"/>
<gene>
    <name evidence="1" type="ORF">STRTUCAR8_10277</name>
</gene>
<dbReference type="EMBL" id="AEJB01000361">
    <property type="protein sequence ID" value="ELP66211.1"/>
    <property type="molecule type" value="Genomic_DNA"/>
</dbReference>
<dbReference type="Proteomes" id="UP000010931">
    <property type="component" value="Unassembled WGS sequence"/>
</dbReference>
<evidence type="ECO:0000313" key="2">
    <source>
        <dbReference type="Proteomes" id="UP000010931"/>
    </source>
</evidence>
<keyword evidence="2" id="KW-1185">Reference proteome</keyword>
<sequence length="78" mass="8268">MEAGVVEQHAEDLGDGPARDAYVVRHLARIALQASALAGEQPVPPLLGLPQQPREFAPLQRCSPPATILTDAVETTSE</sequence>
<reference evidence="1 2" key="1">
    <citation type="journal article" date="2011" name="Plasmid">
        <title>Streptomyces turgidiscabies Car8 contains a modular pathogenicity island that shares virulence genes with other actinobacterial plant pathogens.</title>
        <authorList>
            <person name="Huguet-Tapia J.C."/>
            <person name="Badger J.H."/>
            <person name="Loria R."/>
            <person name="Pettis G.S."/>
        </authorList>
    </citation>
    <scope>NUCLEOTIDE SEQUENCE [LARGE SCALE GENOMIC DNA]</scope>
    <source>
        <strain evidence="1 2">Car8</strain>
    </source>
</reference>
<comment type="caution">
    <text evidence="1">The sequence shown here is derived from an EMBL/GenBank/DDBJ whole genome shotgun (WGS) entry which is preliminary data.</text>
</comment>